<dbReference type="Proteomes" id="UP000267029">
    <property type="component" value="Unassembled WGS sequence"/>
</dbReference>
<feature type="compositionally biased region" description="Basic and acidic residues" evidence="1">
    <location>
        <begin position="239"/>
        <end position="258"/>
    </location>
</feature>
<dbReference type="OrthoDB" id="6240115at2759"/>
<evidence type="ECO:0000313" key="5">
    <source>
        <dbReference type="WBParaSite" id="MCOS_0000296001-mRNA-1"/>
    </source>
</evidence>
<reference evidence="5" key="1">
    <citation type="submission" date="2017-02" db="UniProtKB">
        <authorList>
            <consortium name="WormBaseParasite"/>
        </authorList>
    </citation>
    <scope>IDENTIFICATION</scope>
</reference>
<proteinExistence type="predicted"/>
<dbReference type="STRING" id="53468.A0A0R3U7Y9"/>
<feature type="compositionally biased region" description="Polar residues" evidence="1">
    <location>
        <begin position="517"/>
        <end position="540"/>
    </location>
</feature>
<dbReference type="Pfam" id="PF19009">
    <property type="entry name" value="DUF5738"/>
    <property type="match status" value="1"/>
</dbReference>
<dbReference type="EMBL" id="UXSR01000572">
    <property type="protein sequence ID" value="VDD76958.1"/>
    <property type="molecule type" value="Genomic_DNA"/>
</dbReference>
<protein>
    <submittedName>
        <fullName evidence="5">DUF5738 domain-containing protein</fullName>
    </submittedName>
</protein>
<sequence>MNFGYSYRRYRGRPVWERNHQEADQDLTHAESVVTAPYNSFTGVTLQKGAALAAEIENYRRRVLALLTFFDSVAPHWWDQLHRFNGEMVKRPSRSAERLVKVQARLKARLARLTTRMVIPAAAAVATIEERDTIAVLPRNLFHSATNRERRSHRIEGFENKQETLKLAYSIARRLGEVERSKQQVILHAADWINSDGRDFALRAHRLALLTKNIKHCLIEKFRGVQALITHYYRRRSSNKSDDDAKSPPHEEQTDPKSRLMHAFCEVTAASINTTNSEIVRIMANADLTLATDPAFTTDFIKNYAPNVFPATSYSFSSGTAETTSIEKKASSNEDRRSIQDEFVDAILQDGVVITQEPTFTTISPTPLEASKQAIRWLTGGKKTPTLSGSKGNKAGEKLEEDVDAIAVEDEELSFLRRGTSSDVQQIRNHKNVLSAFEALKEANWQKAKEEEMQANLMPLPVKHSSSSTAAASTLPYVPSASYEEVSGQVLTAGDSTQTIAVPQLSQKPSKGDKPTQLKSVNKSTKQTGESSQPAWQSGGSRVKKDEGSPLPSDLSADRGSTTNLRSFLKQKKPNIQKRSLHERHAM</sequence>
<evidence type="ECO:0000313" key="3">
    <source>
        <dbReference type="EMBL" id="VDD76958.1"/>
    </source>
</evidence>
<accession>A0A0R3U7Y9</accession>
<reference evidence="3 4" key="2">
    <citation type="submission" date="2018-10" db="EMBL/GenBank/DDBJ databases">
        <authorList>
            <consortium name="Pathogen Informatics"/>
        </authorList>
    </citation>
    <scope>NUCLEOTIDE SEQUENCE [LARGE SCALE GENOMIC DNA]</scope>
</reference>
<feature type="region of interest" description="Disordered" evidence="1">
    <location>
        <begin position="238"/>
        <end position="259"/>
    </location>
</feature>
<evidence type="ECO:0000259" key="2">
    <source>
        <dbReference type="Pfam" id="PF19009"/>
    </source>
</evidence>
<feature type="compositionally biased region" description="Basic residues" evidence="1">
    <location>
        <begin position="569"/>
        <end position="587"/>
    </location>
</feature>
<name>A0A0R3U7Y9_MESCO</name>
<evidence type="ECO:0000256" key="1">
    <source>
        <dbReference type="SAM" id="MobiDB-lite"/>
    </source>
</evidence>
<dbReference type="AlphaFoldDB" id="A0A0R3U7Y9"/>
<evidence type="ECO:0000313" key="4">
    <source>
        <dbReference type="Proteomes" id="UP000267029"/>
    </source>
</evidence>
<feature type="domain" description="DUF5738" evidence="2">
    <location>
        <begin position="39"/>
        <end position="289"/>
    </location>
</feature>
<feature type="region of interest" description="Disordered" evidence="1">
    <location>
        <begin position="502"/>
        <end position="587"/>
    </location>
</feature>
<dbReference type="InterPro" id="IPR043799">
    <property type="entry name" value="DUF5738"/>
</dbReference>
<dbReference type="WBParaSite" id="MCOS_0000296001-mRNA-1">
    <property type="protein sequence ID" value="MCOS_0000296001-mRNA-1"/>
    <property type="gene ID" value="MCOS_0000296001"/>
</dbReference>
<organism evidence="5">
    <name type="scientific">Mesocestoides corti</name>
    <name type="common">Flatworm</name>
    <dbReference type="NCBI Taxonomy" id="53468"/>
    <lineage>
        <taxon>Eukaryota</taxon>
        <taxon>Metazoa</taxon>
        <taxon>Spiralia</taxon>
        <taxon>Lophotrochozoa</taxon>
        <taxon>Platyhelminthes</taxon>
        <taxon>Cestoda</taxon>
        <taxon>Eucestoda</taxon>
        <taxon>Cyclophyllidea</taxon>
        <taxon>Mesocestoididae</taxon>
        <taxon>Mesocestoides</taxon>
    </lineage>
</organism>
<keyword evidence="4" id="KW-1185">Reference proteome</keyword>
<gene>
    <name evidence="3" type="ORF">MCOS_LOCUS2961</name>
</gene>